<evidence type="ECO:0000256" key="4">
    <source>
        <dbReference type="ARBA" id="ARBA00023125"/>
    </source>
</evidence>
<gene>
    <name evidence="9" type="ORF">EVG20_g6772</name>
</gene>
<dbReference type="SUPFAM" id="SSF57701">
    <property type="entry name" value="Zn2/Cys6 DNA-binding domain"/>
    <property type="match status" value="1"/>
</dbReference>
<dbReference type="InterPro" id="IPR036864">
    <property type="entry name" value="Zn2-C6_fun-type_DNA-bd_sf"/>
</dbReference>
<dbReference type="PANTHER" id="PTHR36206:SF12">
    <property type="entry name" value="ASPERCRYPTIN BIOSYNTHESIS CLUSTER-SPECIFIC TRANSCRIPTION REGULATOR ATNN-RELATED"/>
    <property type="match status" value="1"/>
</dbReference>
<dbReference type="EMBL" id="SEOQ01000472">
    <property type="protein sequence ID" value="TFY62240.1"/>
    <property type="molecule type" value="Genomic_DNA"/>
</dbReference>
<keyword evidence="3" id="KW-0805">Transcription regulation</keyword>
<dbReference type="PROSITE" id="PS50048">
    <property type="entry name" value="ZN2_CY6_FUNGAL_2"/>
    <property type="match status" value="1"/>
</dbReference>
<accession>A0A4Y9YJT0</accession>
<proteinExistence type="predicted"/>
<dbReference type="Gene3D" id="4.10.240.10">
    <property type="entry name" value="Zn(2)-C6 fungal-type DNA-binding domain"/>
    <property type="match status" value="1"/>
</dbReference>
<reference evidence="9 10" key="1">
    <citation type="submission" date="2019-02" db="EMBL/GenBank/DDBJ databases">
        <title>Genome sequencing of the rare red list fungi Dentipellis fragilis.</title>
        <authorList>
            <person name="Buettner E."/>
            <person name="Kellner H."/>
        </authorList>
    </citation>
    <scope>NUCLEOTIDE SEQUENCE [LARGE SCALE GENOMIC DNA]</scope>
    <source>
        <strain evidence="9 10">DSM 105465</strain>
    </source>
</reference>
<feature type="domain" description="Zn(2)-C6 fungal-type" evidence="8">
    <location>
        <begin position="67"/>
        <end position="89"/>
    </location>
</feature>
<keyword evidence="10" id="KW-1185">Reference proteome</keyword>
<keyword evidence="6" id="KW-0539">Nucleus</keyword>
<evidence type="ECO:0000256" key="2">
    <source>
        <dbReference type="ARBA" id="ARBA00022833"/>
    </source>
</evidence>
<evidence type="ECO:0000313" key="10">
    <source>
        <dbReference type="Proteomes" id="UP000298327"/>
    </source>
</evidence>
<dbReference type="GO" id="GO:0008270">
    <property type="term" value="F:zinc ion binding"/>
    <property type="evidence" value="ECO:0007669"/>
    <property type="project" value="InterPro"/>
</dbReference>
<protein>
    <recommendedName>
        <fullName evidence="8">Zn(2)-C6 fungal-type domain-containing protein</fullName>
    </recommendedName>
</protein>
<feature type="region of interest" description="Disordered" evidence="7">
    <location>
        <begin position="252"/>
        <end position="295"/>
    </location>
</feature>
<evidence type="ECO:0000313" key="9">
    <source>
        <dbReference type="EMBL" id="TFY62240.1"/>
    </source>
</evidence>
<keyword evidence="5" id="KW-0804">Transcription</keyword>
<sequence>MSSALFAPSPRHSINPMAESISYPPSSHYSAYYASQPGVDAHTGYIGPQRTEPHTRRRPKYTRSKTGCLTCRVKKIKCDETKPNCIRCVHGQREQKEVQERGGPYRRRGRPSTAGSSGVSESSTPPTRDSPPLKHEPLEVGIPAMALRRNSDPYSHVLPSANDIGQRDIGHRTNSITSLLSIQQHQHQQHYAPLHSHSTSNLSHSTSSSLSHSGSSSMSHSASSSLTHSPSSVLSSIPEVTSAYQHTHSVNHRYSDSHHYAPPLSPPLISRSSHGSGYRHLDANQSSGSWHQSSISSHDDSLDSYYPPVHVHSRMLVSHASMDGYARYT</sequence>
<evidence type="ECO:0000256" key="7">
    <source>
        <dbReference type="SAM" id="MobiDB-lite"/>
    </source>
</evidence>
<dbReference type="Proteomes" id="UP000298327">
    <property type="component" value="Unassembled WGS sequence"/>
</dbReference>
<dbReference type="STRING" id="205917.A0A4Y9YJT0"/>
<feature type="region of interest" description="Disordered" evidence="7">
    <location>
        <begin position="43"/>
        <end position="63"/>
    </location>
</feature>
<dbReference type="AlphaFoldDB" id="A0A4Y9YJT0"/>
<feature type="region of interest" description="Disordered" evidence="7">
    <location>
        <begin position="93"/>
        <end position="136"/>
    </location>
</feature>
<evidence type="ECO:0000259" key="8">
    <source>
        <dbReference type="PROSITE" id="PS50048"/>
    </source>
</evidence>
<dbReference type="GO" id="GO:0003677">
    <property type="term" value="F:DNA binding"/>
    <property type="evidence" value="ECO:0007669"/>
    <property type="project" value="UniProtKB-KW"/>
</dbReference>
<feature type="region of interest" description="Disordered" evidence="7">
    <location>
        <begin position="182"/>
        <end position="233"/>
    </location>
</feature>
<evidence type="ECO:0000256" key="1">
    <source>
        <dbReference type="ARBA" id="ARBA00022723"/>
    </source>
</evidence>
<dbReference type="InterPro" id="IPR052360">
    <property type="entry name" value="Transcr_Regulatory_Proteins"/>
</dbReference>
<evidence type="ECO:0000256" key="6">
    <source>
        <dbReference type="ARBA" id="ARBA00023242"/>
    </source>
</evidence>
<feature type="compositionally biased region" description="Low complexity" evidence="7">
    <location>
        <begin position="111"/>
        <end position="127"/>
    </location>
</feature>
<dbReference type="Pfam" id="PF00172">
    <property type="entry name" value="Zn_clus"/>
    <property type="match status" value="1"/>
</dbReference>
<keyword evidence="1" id="KW-0479">Metal-binding</keyword>
<evidence type="ECO:0000256" key="3">
    <source>
        <dbReference type="ARBA" id="ARBA00023015"/>
    </source>
</evidence>
<keyword evidence="4" id="KW-0238">DNA-binding</keyword>
<dbReference type="InterPro" id="IPR001138">
    <property type="entry name" value="Zn2Cys6_DnaBD"/>
</dbReference>
<feature type="compositionally biased region" description="Low complexity" evidence="7">
    <location>
        <begin position="183"/>
        <end position="233"/>
    </location>
</feature>
<keyword evidence="2" id="KW-0862">Zinc</keyword>
<dbReference type="CDD" id="cd00067">
    <property type="entry name" value="GAL4"/>
    <property type="match status" value="1"/>
</dbReference>
<dbReference type="PANTHER" id="PTHR36206">
    <property type="entry name" value="ASPERCRYPTIN BIOSYNTHESIS CLUSTER-SPECIFIC TRANSCRIPTION REGULATOR ATNN-RELATED"/>
    <property type="match status" value="1"/>
</dbReference>
<organism evidence="9 10">
    <name type="scientific">Dentipellis fragilis</name>
    <dbReference type="NCBI Taxonomy" id="205917"/>
    <lineage>
        <taxon>Eukaryota</taxon>
        <taxon>Fungi</taxon>
        <taxon>Dikarya</taxon>
        <taxon>Basidiomycota</taxon>
        <taxon>Agaricomycotina</taxon>
        <taxon>Agaricomycetes</taxon>
        <taxon>Russulales</taxon>
        <taxon>Hericiaceae</taxon>
        <taxon>Dentipellis</taxon>
    </lineage>
</organism>
<evidence type="ECO:0000256" key="5">
    <source>
        <dbReference type="ARBA" id="ARBA00023163"/>
    </source>
</evidence>
<feature type="compositionally biased region" description="Low complexity" evidence="7">
    <location>
        <begin position="286"/>
        <end position="295"/>
    </location>
</feature>
<dbReference type="OrthoDB" id="5419315at2759"/>
<comment type="caution">
    <text evidence="9">The sequence shown here is derived from an EMBL/GenBank/DDBJ whole genome shotgun (WGS) entry which is preliminary data.</text>
</comment>
<name>A0A4Y9YJT0_9AGAM</name>
<dbReference type="SMART" id="SM00066">
    <property type="entry name" value="GAL4"/>
    <property type="match status" value="1"/>
</dbReference>
<dbReference type="GO" id="GO:0000981">
    <property type="term" value="F:DNA-binding transcription factor activity, RNA polymerase II-specific"/>
    <property type="evidence" value="ECO:0007669"/>
    <property type="project" value="InterPro"/>
</dbReference>